<dbReference type="RefSeq" id="WP_133212621.1">
    <property type="nucleotide sequence ID" value="NZ_SMSE01000002.1"/>
</dbReference>
<sequence length="263" mass="28271">MMDQAKIDSLGGELYRALRSGSTVPPLTERESDITIKDAYHISQCMVALRVRMDGEKIIGKKIGVTSKPVQDMLGVFQPDFGFLTDAMVFPDGAEIPVAGNLIRPKAEGEIAFRLKNDLVGPGVTEADVLDATDTIIPCFEIVDSRIDDWKIKIEDTVADNASCGVYVLGRNEVDPRDYDLPNLKMTIHKNGEFNSEGLGSAVQGNPLTAVAWLANTLGEFGIPFKAGEVILSGSLAPLIPVVPGDEMSLEIEGIGGCSCKFV</sequence>
<dbReference type="InterPro" id="IPR050772">
    <property type="entry name" value="Hydratase-Decarb/MhpD_sf"/>
</dbReference>
<evidence type="ECO:0000259" key="2">
    <source>
        <dbReference type="Pfam" id="PF01557"/>
    </source>
</evidence>
<protein>
    <submittedName>
        <fullName evidence="3">2-oxopent-4-enoate hydratase</fullName>
    </submittedName>
</protein>
<dbReference type="Proteomes" id="UP000295554">
    <property type="component" value="Unassembled WGS sequence"/>
</dbReference>
<proteinExistence type="predicted"/>
<organism evidence="3 4">
    <name type="scientific">Seongchinamella unica</name>
    <dbReference type="NCBI Taxonomy" id="2547392"/>
    <lineage>
        <taxon>Bacteria</taxon>
        <taxon>Pseudomonadati</taxon>
        <taxon>Pseudomonadota</taxon>
        <taxon>Gammaproteobacteria</taxon>
        <taxon>Cellvibrionales</taxon>
        <taxon>Halieaceae</taxon>
        <taxon>Seongchinamella</taxon>
    </lineage>
</organism>
<dbReference type="Pfam" id="PF01557">
    <property type="entry name" value="FAA_hydrolase"/>
    <property type="match status" value="1"/>
</dbReference>
<dbReference type="Gene3D" id="3.90.850.10">
    <property type="entry name" value="Fumarylacetoacetase-like, C-terminal domain"/>
    <property type="match status" value="1"/>
</dbReference>
<dbReference type="AlphaFoldDB" id="A0A4R5LTG9"/>
<dbReference type="InterPro" id="IPR011234">
    <property type="entry name" value="Fumarylacetoacetase-like_C"/>
</dbReference>
<dbReference type="PANTHER" id="PTHR30143">
    <property type="entry name" value="ACID HYDRATASE"/>
    <property type="match status" value="1"/>
</dbReference>
<name>A0A4R5LTG9_9GAMM</name>
<dbReference type="GO" id="GO:0005737">
    <property type="term" value="C:cytoplasm"/>
    <property type="evidence" value="ECO:0007669"/>
    <property type="project" value="TreeGrafter"/>
</dbReference>
<keyword evidence="4" id="KW-1185">Reference proteome</keyword>
<evidence type="ECO:0000313" key="3">
    <source>
        <dbReference type="EMBL" id="TDG14047.1"/>
    </source>
</evidence>
<keyword evidence="1" id="KW-0456">Lyase</keyword>
<dbReference type="SUPFAM" id="SSF56529">
    <property type="entry name" value="FAH"/>
    <property type="match status" value="1"/>
</dbReference>
<evidence type="ECO:0000313" key="4">
    <source>
        <dbReference type="Proteomes" id="UP000295554"/>
    </source>
</evidence>
<accession>A0A4R5LTG9</accession>
<dbReference type="GO" id="GO:0008684">
    <property type="term" value="F:2-oxopent-4-enoate hydratase activity"/>
    <property type="evidence" value="ECO:0007669"/>
    <property type="project" value="TreeGrafter"/>
</dbReference>
<gene>
    <name evidence="3" type="ORF">E2F43_11205</name>
</gene>
<comment type="caution">
    <text evidence="3">The sequence shown here is derived from an EMBL/GenBank/DDBJ whole genome shotgun (WGS) entry which is preliminary data.</text>
</comment>
<dbReference type="OrthoDB" id="9792137at2"/>
<dbReference type="InterPro" id="IPR036663">
    <property type="entry name" value="Fumarylacetoacetase_C_sf"/>
</dbReference>
<feature type="domain" description="Fumarylacetoacetase-like C-terminal" evidence="2">
    <location>
        <begin position="67"/>
        <end position="261"/>
    </location>
</feature>
<dbReference type="EMBL" id="SMSE01000002">
    <property type="protein sequence ID" value="TDG14047.1"/>
    <property type="molecule type" value="Genomic_DNA"/>
</dbReference>
<dbReference type="PANTHER" id="PTHR30143:SF0">
    <property type="entry name" value="2-KETO-4-PENTENOATE HYDRATASE"/>
    <property type="match status" value="1"/>
</dbReference>
<reference evidence="3 4" key="1">
    <citation type="submission" date="2019-03" db="EMBL/GenBank/DDBJ databases">
        <title>Seongchinamella monodicae gen. nov., sp. nov., a novel member of the Gammaproteobacteria isolated from a tidal mudflat of beach.</title>
        <authorList>
            <person name="Yang H.G."/>
            <person name="Kang J.W."/>
            <person name="Lee S.D."/>
        </authorList>
    </citation>
    <scope>NUCLEOTIDE SEQUENCE [LARGE SCALE GENOMIC DNA]</scope>
    <source>
        <strain evidence="3 4">GH4-78</strain>
    </source>
</reference>
<evidence type="ECO:0000256" key="1">
    <source>
        <dbReference type="ARBA" id="ARBA00023239"/>
    </source>
</evidence>